<gene>
    <name evidence="2" type="ORF">G210_0395</name>
</gene>
<evidence type="ECO:0000313" key="2">
    <source>
        <dbReference type="EMBL" id="EMG48939.1"/>
    </source>
</evidence>
<keyword evidence="1" id="KW-0812">Transmembrane</keyword>
<keyword evidence="1" id="KW-1133">Transmembrane helix</keyword>
<proteinExistence type="predicted"/>
<dbReference type="OrthoDB" id="4077683at2759"/>
<feature type="transmembrane region" description="Helical" evidence="1">
    <location>
        <begin position="190"/>
        <end position="210"/>
    </location>
</feature>
<dbReference type="AlphaFoldDB" id="M3K2H0"/>
<name>M3K2H0_CANMX</name>
<keyword evidence="3" id="KW-1185">Reference proteome</keyword>
<dbReference type="eggNOG" id="ENOG502RPUV">
    <property type="taxonomic scope" value="Eukaryota"/>
</dbReference>
<accession>M3K2H0</accession>
<protein>
    <submittedName>
        <fullName evidence="2">Uncharacterized protein</fullName>
    </submittedName>
</protein>
<dbReference type="EMBL" id="AOGT01000890">
    <property type="protein sequence ID" value="EMG48939.1"/>
    <property type="molecule type" value="Genomic_DNA"/>
</dbReference>
<evidence type="ECO:0000256" key="1">
    <source>
        <dbReference type="SAM" id="Phobius"/>
    </source>
</evidence>
<reference evidence="2 3" key="1">
    <citation type="submission" date="2013-02" db="EMBL/GenBank/DDBJ databases">
        <title>Genome sequence of Candida maltosa Xu316, a potential industrial strain for xylitol and ethanol production.</title>
        <authorList>
            <person name="Yu J."/>
            <person name="Wang Q."/>
            <person name="Geng X."/>
            <person name="Bao W."/>
            <person name="He P."/>
            <person name="Cai J."/>
        </authorList>
    </citation>
    <scope>NUCLEOTIDE SEQUENCE [LARGE SCALE GENOMIC DNA]</scope>
    <source>
        <strain evidence="3">Xu316</strain>
    </source>
</reference>
<keyword evidence="1" id="KW-0472">Membrane</keyword>
<dbReference type="Proteomes" id="UP000011777">
    <property type="component" value="Unassembled WGS sequence"/>
</dbReference>
<organism evidence="2 3">
    <name type="scientific">Candida maltosa (strain Xu316)</name>
    <name type="common">Yeast</name>
    <dbReference type="NCBI Taxonomy" id="1245528"/>
    <lineage>
        <taxon>Eukaryota</taxon>
        <taxon>Fungi</taxon>
        <taxon>Dikarya</taxon>
        <taxon>Ascomycota</taxon>
        <taxon>Saccharomycotina</taxon>
        <taxon>Pichiomycetes</taxon>
        <taxon>Debaryomycetaceae</taxon>
        <taxon>Candida/Lodderomyces clade</taxon>
        <taxon>Candida</taxon>
    </lineage>
</organism>
<evidence type="ECO:0000313" key="3">
    <source>
        <dbReference type="Proteomes" id="UP000011777"/>
    </source>
</evidence>
<dbReference type="OMA" id="CAFEIGK"/>
<comment type="caution">
    <text evidence="2">The sequence shown here is derived from an EMBL/GenBank/DDBJ whole genome shotgun (WGS) entry which is preliminary data.</text>
</comment>
<dbReference type="HOGENOM" id="CLU_047579_0_0_1"/>
<sequence>MSGITTVKFNRIIRPLLSKIHSLNHLYSEQPGLFDFDISLIRINKERITQQRHFSDPGSKRIKLDEDERLPDFYHPNSAEERLLSYKPFLAPEVFKGYTELFQILKNVFTSLSLSNRTWKLSSLCAFEIGKEMAESTRTSYFRLNNVALFNDDLINPAIKELYDELYSSIEDWIDMEPKSVINRNRSELFLGYIVKLLIIHSHTILYMFIPVVMQWLRRRQQSHNLYLKKLSYLIADEYFRFPDTSTTNIVKLNGLEFSNTLEVFWTLYPVKYWSPFLTVDRFSKIIPYKISFDVFHRIEERLGLCAGYFRDELYFIFRETNNTNIIIMIMAKILESARRRKLKNDTKLVKELRFNLPQ</sequence>